<protein>
    <submittedName>
        <fullName evidence="3">CSON002413 protein</fullName>
    </submittedName>
</protein>
<feature type="region of interest" description="Disordered" evidence="2">
    <location>
        <begin position="185"/>
        <end position="215"/>
    </location>
</feature>
<feature type="region of interest" description="Disordered" evidence="2">
    <location>
        <begin position="270"/>
        <end position="291"/>
    </location>
</feature>
<dbReference type="Gene3D" id="3.40.50.720">
    <property type="entry name" value="NAD(P)-binding Rossmann-like Domain"/>
    <property type="match status" value="1"/>
</dbReference>
<dbReference type="PANTHER" id="PTHR43157">
    <property type="entry name" value="PHOSPHATIDYLINOSITOL-GLYCAN BIOSYNTHESIS CLASS F PROTEIN-RELATED"/>
    <property type="match status" value="1"/>
</dbReference>
<feature type="compositionally biased region" description="Polar residues" evidence="2">
    <location>
        <begin position="140"/>
        <end position="152"/>
    </location>
</feature>
<feature type="compositionally biased region" description="Acidic residues" evidence="2">
    <location>
        <begin position="115"/>
        <end position="134"/>
    </location>
</feature>
<evidence type="ECO:0000256" key="2">
    <source>
        <dbReference type="SAM" id="MobiDB-lite"/>
    </source>
</evidence>
<sequence length="746" mass="85297">MATKNHSKPENIDMSLARLQMFLLCNKSNAVPDDLKEKGFLKNIVKNYLEIKIDHLSSEQQAEIYSSIPDSLSKFREYEPHERNTKVLKKWLFDLLTKKIATMTPPEPLANTEPTDSDNEISDNDDEGADEANVDESKTGKPTANETPKIQKNIKSYFTSSVTSKKSPVKNKKLRRKFKDGITLIIKKQQGTNKNDESKESKSEGIENTSHDKTSPSLVSMAITADTLKEPPVLEHNNVVISPFKTVKGQKRNNKNKLLGPKCSRKRKRRESFEKECSEGITDSDDDHSSKTNEFNRVATRIANANTINVKNFKDNKFSKNNALILNGTSANICKYFFELNSKTDMLSFCKGTSEKTISKELFDLQELLNWPGVGIKIDLPGITIKRHCQLNTQRELIKSHQVDIPEEYLKLNKEQVFRHYKSKADKSLSSLNVEVELSHDLIQTYLILIIECLKTTKYVKGSEVEKILETMLNELRMVSRCFIDVTLSYFPNDHQYYSTFKQDVELGCNVELLHQREFYNPEILFTITKSNFHEMAQFDSKSLIDYFEAILTKKDPDAVEEFHTMITKGYEIYCVDCDENGLDSGKFSSAKRVQNISEHISGHYYMNDVHCVKCNFNKSYYPADAYAQSKLAQLMFTRHLEAKLKEIGANVHVYAVHPGVVNTELFDVTGMAAIPWFRAIFFKTPEQGSRTVVYAAIDPKLEGRGGGYFSNCMVFPLNAYVKDQKKCEQLYNISCELLQLKNFKI</sequence>
<dbReference type="PANTHER" id="PTHR43157:SF31">
    <property type="entry name" value="PHOSPHATIDYLINOSITOL-GLYCAN BIOSYNTHESIS CLASS F PROTEIN"/>
    <property type="match status" value="1"/>
</dbReference>
<dbReference type="VEuPathDB" id="VectorBase:CSON002413"/>
<feature type="compositionally biased region" description="Basic and acidic residues" evidence="2">
    <location>
        <begin position="194"/>
        <end position="214"/>
    </location>
</feature>
<evidence type="ECO:0000313" key="3">
    <source>
        <dbReference type="EMBL" id="SSX30388.1"/>
    </source>
</evidence>
<reference evidence="3" key="1">
    <citation type="submission" date="2018-07" db="EMBL/GenBank/DDBJ databases">
        <authorList>
            <person name="Quirk P.G."/>
            <person name="Krulwich T.A."/>
        </authorList>
    </citation>
    <scope>NUCLEOTIDE SEQUENCE</scope>
</reference>
<evidence type="ECO:0000256" key="1">
    <source>
        <dbReference type="ARBA" id="ARBA00023002"/>
    </source>
</evidence>
<dbReference type="InterPro" id="IPR036291">
    <property type="entry name" value="NAD(P)-bd_dom_sf"/>
</dbReference>
<dbReference type="SUPFAM" id="SSF51735">
    <property type="entry name" value="NAD(P)-binding Rossmann-fold domains"/>
    <property type="match status" value="1"/>
</dbReference>
<dbReference type="AlphaFoldDB" id="A0A336MWR7"/>
<proteinExistence type="predicted"/>
<accession>A0A336MWR7</accession>
<feature type="region of interest" description="Disordered" evidence="2">
    <location>
        <begin position="104"/>
        <end position="152"/>
    </location>
</feature>
<organism evidence="3">
    <name type="scientific">Culicoides sonorensis</name>
    <name type="common">Biting midge</name>
    <dbReference type="NCBI Taxonomy" id="179676"/>
    <lineage>
        <taxon>Eukaryota</taxon>
        <taxon>Metazoa</taxon>
        <taxon>Ecdysozoa</taxon>
        <taxon>Arthropoda</taxon>
        <taxon>Hexapoda</taxon>
        <taxon>Insecta</taxon>
        <taxon>Pterygota</taxon>
        <taxon>Neoptera</taxon>
        <taxon>Endopterygota</taxon>
        <taxon>Diptera</taxon>
        <taxon>Nematocera</taxon>
        <taxon>Chironomoidea</taxon>
        <taxon>Ceratopogonidae</taxon>
        <taxon>Ceratopogoninae</taxon>
        <taxon>Culicoides</taxon>
        <taxon>Monoculicoides</taxon>
    </lineage>
</organism>
<gene>
    <name evidence="3" type="primary">CSON002413</name>
</gene>
<name>A0A336MWR7_CULSO</name>
<dbReference type="EMBL" id="UFQT01001404">
    <property type="protein sequence ID" value="SSX30388.1"/>
    <property type="molecule type" value="Genomic_DNA"/>
</dbReference>
<dbReference type="GO" id="GO:0016491">
    <property type="term" value="F:oxidoreductase activity"/>
    <property type="evidence" value="ECO:0007669"/>
    <property type="project" value="UniProtKB-KW"/>
</dbReference>
<keyword evidence="1" id="KW-0560">Oxidoreductase</keyword>